<accession>X0U2D5</accession>
<comment type="caution">
    <text evidence="1">The sequence shown here is derived from an EMBL/GenBank/DDBJ whole genome shotgun (WGS) entry which is preliminary data.</text>
</comment>
<sequence>MKKPLVVILAVILALAVVVAAGGGVVQAGIGNQVPDTGKHDKLNIVGVPHDKTADMKDSHRHALPLIGRVSAQSTLRYAMTK</sequence>
<protein>
    <submittedName>
        <fullName evidence="1">Uncharacterized protein</fullName>
    </submittedName>
</protein>
<dbReference type="EMBL" id="BARS01007401">
    <property type="protein sequence ID" value="GAF82620.1"/>
    <property type="molecule type" value="Genomic_DNA"/>
</dbReference>
<organism evidence="1">
    <name type="scientific">marine sediment metagenome</name>
    <dbReference type="NCBI Taxonomy" id="412755"/>
    <lineage>
        <taxon>unclassified sequences</taxon>
        <taxon>metagenomes</taxon>
        <taxon>ecological metagenomes</taxon>
    </lineage>
</organism>
<reference evidence="1" key="1">
    <citation type="journal article" date="2014" name="Front. Microbiol.">
        <title>High frequency of phylogenetically diverse reductive dehalogenase-homologous genes in deep subseafloor sedimentary metagenomes.</title>
        <authorList>
            <person name="Kawai M."/>
            <person name="Futagami T."/>
            <person name="Toyoda A."/>
            <person name="Takaki Y."/>
            <person name="Nishi S."/>
            <person name="Hori S."/>
            <person name="Arai W."/>
            <person name="Tsubouchi T."/>
            <person name="Morono Y."/>
            <person name="Uchiyama I."/>
            <person name="Ito T."/>
            <person name="Fujiyama A."/>
            <person name="Inagaki F."/>
            <person name="Takami H."/>
        </authorList>
    </citation>
    <scope>NUCLEOTIDE SEQUENCE</scope>
    <source>
        <strain evidence="1">Expedition CK06-06</strain>
    </source>
</reference>
<name>X0U2D5_9ZZZZ</name>
<evidence type="ECO:0000313" key="1">
    <source>
        <dbReference type="EMBL" id="GAF82620.1"/>
    </source>
</evidence>
<dbReference type="AlphaFoldDB" id="X0U2D5"/>
<proteinExistence type="predicted"/>
<gene>
    <name evidence="1" type="ORF">S01H1_14248</name>
</gene>